<dbReference type="SUPFAM" id="SSF48350">
    <property type="entry name" value="GTPase activation domain, GAP"/>
    <property type="match status" value="1"/>
</dbReference>
<dbReference type="PANTHER" id="PTHR14149:SF14">
    <property type="entry name" value="CALPONIN-HOMOLOGY (CH) DOMAIN-CONTAINING PROTEIN"/>
    <property type="match status" value="1"/>
</dbReference>
<dbReference type="InterPro" id="IPR000593">
    <property type="entry name" value="RasGAP_C"/>
</dbReference>
<dbReference type="PANTHER" id="PTHR14149">
    <property type="entry name" value="RAS GTPASE-ACTIVATING PROTEIN WITH IQ MOTIF"/>
    <property type="match status" value="1"/>
</dbReference>
<dbReference type="GO" id="GO:0110085">
    <property type="term" value="C:mitotic actomyosin contractile ring"/>
    <property type="evidence" value="ECO:0007669"/>
    <property type="project" value="TreeGrafter"/>
</dbReference>
<dbReference type="Pfam" id="PF03836">
    <property type="entry name" value="RasGAP_C"/>
    <property type="match status" value="1"/>
</dbReference>
<dbReference type="GO" id="GO:1903479">
    <property type="term" value="P:mitotic actomyosin contractile ring assembly actin filament organization"/>
    <property type="evidence" value="ECO:0007669"/>
    <property type="project" value="TreeGrafter"/>
</dbReference>
<gene>
    <name evidence="2" type="ORF">EV44_g3621</name>
</gene>
<dbReference type="STRING" id="52586.A0A0B1NW86"/>
<dbReference type="GO" id="GO:0051015">
    <property type="term" value="F:actin filament binding"/>
    <property type="evidence" value="ECO:0007669"/>
    <property type="project" value="TreeGrafter"/>
</dbReference>
<dbReference type="PROSITE" id="PS50018">
    <property type="entry name" value="RAS_GTPASE_ACTIV_2"/>
    <property type="match status" value="1"/>
</dbReference>
<dbReference type="HOGENOM" id="CLU_401243_0_0_1"/>
<dbReference type="GO" id="GO:0005516">
    <property type="term" value="F:calmodulin binding"/>
    <property type="evidence" value="ECO:0007669"/>
    <property type="project" value="TreeGrafter"/>
</dbReference>
<dbReference type="GO" id="GO:0005096">
    <property type="term" value="F:GTPase activator activity"/>
    <property type="evidence" value="ECO:0007669"/>
    <property type="project" value="TreeGrafter"/>
</dbReference>
<dbReference type="InterPro" id="IPR001936">
    <property type="entry name" value="RasGAP_dom"/>
</dbReference>
<dbReference type="InterPro" id="IPR008936">
    <property type="entry name" value="Rho_GTPase_activation_prot"/>
</dbReference>
<dbReference type="SUPFAM" id="SSF143885">
    <property type="entry name" value="RGC domain-like"/>
    <property type="match status" value="1"/>
</dbReference>
<protein>
    <submittedName>
        <fullName evidence="2">Putative ras gtpase activating protein</fullName>
    </submittedName>
</protein>
<evidence type="ECO:0000313" key="2">
    <source>
        <dbReference type="EMBL" id="KHJ30228.1"/>
    </source>
</evidence>
<dbReference type="Pfam" id="PF00616">
    <property type="entry name" value="RasGAP"/>
    <property type="match status" value="1"/>
</dbReference>
<dbReference type="Proteomes" id="UP000030854">
    <property type="component" value="Unassembled WGS sequence"/>
</dbReference>
<organism evidence="2 3">
    <name type="scientific">Uncinula necator</name>
    <name type="common">Grape powdery mildew</name>
    <dbReference type="NCBI Taxonomy" id="52586"/>
    <lineage>
        <taxon>Eukaryota</taxon>
        <taxon>Fungi</taxon>
        <taxon>Dikarya</taxon>
        <taxon>Ascomycota</taxon>
        <taxon>Pezizomycotina</taxon>
        <taxon>Leotiomycetes</taxon>
        <taxon>Erysiphales</taxon>
        <taxon>Erysiphaceae</taxon>
        <taxon>Erysiphe</taxon>
    </lineage>
</organism>
<evidence type="ECO:0000259" key="1">
    <source>
        <dbReference type="PROSITE" id="PS50018"/>
    </source>
</evidence>
<sequence>MTSRRVCAKNNQTLSDESISIKTIQASAKAVIVRRNLSNLKGQLKEISPVYIKIQSIVRGNQSRQQCQLSIDGMKMATPLWISFQSIFRGAHSRLMHRLLIDKLKAASPSWAILQSTSRGNRYRLHHQRVIDRLLATKIQWVNLQSILRANDSRVEYNATINKLKAHTASFSLLQSIIRANVLRCDLNRKSLTLQHEQESLSEIQSLIRGMVLRRMIRAEHEALFALVSHSRNFPSLARGFLRRNKIQLTLDNLNIPGIEIKKLQAVSRSVRSRLQGEAYKILTTGKNPPVNTGKNLVHLLNLGDSDFNEEIELERPGKTVVRQVRQNEMAEQYIDQLDTQISFLVTNKITLDEVVRHQKNFGGHPSNLLVNTTAVSGNQVELKARNKSSRKKLEAYQQLFFTLQTQPYYLARLFTHMRQQGTAEIDCKRIETLVDDFLLSPESLVNKMPYGIRFVGQDIFPALFQRFSSEPQQLLLQTVGNRPWKFYLQPARLAPEITGIFERQMTPLLKRDLGEIAKVLNQISFGRLFGGGNIYLQPLNAYVEDAIERTSVIFANIISDADADADAGAERELERSGRKAKFGSFKYSAPPFFDKGVLVSWKGYTDPDWDQTNITISGDEVGIFFIDGSKGSIQIPGASAQIPMDSLLAAQFANHPFMDLLEGNMRLNVNLFFHLLYNKFCRNDV</sequence>
<name>A0A0B1NW86_UNCNE</name>
<comment type="caution">
    <text evidence="2">The sequence shown here is derived from an EMBL/GenBank/DDBJ whole genome shotgun (WGS) entry which is preliminary data.</text>
</comment>
<dbReference type="EMBL" id="JNVN01004713">
    <property type="protein sequence ID" value="KHJ30228.1"/>
    <property type="molecule type" value="Genomic_DNA"/>
</dbReference>
<dbReference type="AlphaFoldDB" id="A0A0B1NW86"/>
<reference evidence="2 3" key="1">
    <citation type="journal article" date="2014" name="BMC Genomics">
        <title>Adaptive genomic structural variation in the grape powdery mildew pathogen, Erysiphe necator.</title>
        <authorList>
            <person name="Jones L."/>
            <person name="Riaz S."/>
            <person name="Morales-Cruz A."/>
            <person name="Amrine K.C."/>
            <person name="McGuire B."/>
            <person name="Gubler W.D."/>
            <person name="Walker M.A."/>
            <person name="Cantu D."/>
        </authorList>
    </citation>
    <scope>NUCLEOTIDE SEQUENCE [LARGE SCALE GENOMIC DNA]</scope>
    <source>
        <strain evidence="3">c</strain>
    </source>
</reference>
<feature type="domain" description="Ras-GAP" evidence="1">
    <location>
        <begin position="367"/>
        <end position="526"/>
    </location>
</feature>
<dbReference type="Gene3D" id="1.10.506.10">
    <property type="entry name" value="GTPase Activation - p120gap, domain 1"/>
    <property type="match status" value="2"/>
</dbReference>
<accession>A0A0B1NW86</accession>
<evidence type="ECO:0000313" key="3">
    <source>
        <dbReference type="Proteomes" id="UP000030854"/>
    </source>
</evidence>
<proteinExistence type="predicted"/>
<keyword evidence="3" id="KW-1185">Reference proteome</keyword>
<dbReference type="PROSITE" id="PS50096">
    <property type="entry name" value="IQ"/>
    <property type="match status" value="1"/>
</dbReference>